<feature type="region of interest" description="Disordered" evidence="1">
    <location>
        <begin position="1"/>
        <end position="23"/>
    </location>
</feature>
<evidence type="ECO:0000313" key="3">
    <source>
        <dbReference type="Proteomes" id="UP001465976"/>
    </source>
</evidence>
<dbReference type="Proteomes" id="UP001465976">
    <property type="component" value="Unassembled WGS sequence"/>
</dbReference>
<sequence length="602" mass="66212">MQTDSETESESGEENGAFTTPSAPISLFCTTSQTYEGSDRNILSALLAIQGAQLSEITSVSSKCLANSTDALKFRKNGDARANVLGAATVIIEFLSHILELREKATGLLPTFSGLGEALRLCGQLPAYASSVEPRFLSILFDHRKVFRRLATRELLPAADGSSMVVCWVDTLLVKLAEVTVLVAGGLAQDTEPSESVFIRRQREHDNLAAATQLPSSWMSVPSVLDSTYGSPAARRLALRLLFAVYTVGPWFSGNNPWNNPDNLSSSDLLRVLDRYISQSPVKHGVDFDALQERLLFSMTLSLYAAADLEVRQCQTSSPLRPRTLGNLLEYLHSVLKPSNLESDRTLGGDAVWLSSPFEVLDAPQALLLRWRETVLWCWKTWNDSRIANSDIVICLTAQWLYHHDHVAAERATSVGLIDVAKLLDDPNACGGALSCVLQDLVGVILASPDLSNHQPELFYGLSAMTTKTLTSLLRGNFTNSEFQLSSGTREIFRCLASLFVLLPEDEGSYPTTSMKHEMLELMSLVDISIIKGVLPALCKDQKLAFTEKMDDREWSVFALRYGGSQGEESDVQNQEISHGERPASISPSRAHESALYFIRMV</sequence>
<feature type="compositionally biased region" description="Acidic residues" evidence="1">
    <location>
        <begin position="1"/>
        <end position="13"/>
    </location>
</feature>
<evidence type="ECO:0000313" key="2">
    <source>
        <dbReference type="EMBL" id="KAL0575982.1"/>
    </source>
</evidence>
<feature type="region of interest" description="Disordered" evidence="1">
    <location>
        <begin position="566"/>
        <end position="587"/>
    </location>
</feature>
<accession>A0ABR3FKY2</accession>
<reference evidence="2 3" key="1">
    <citation type="submission" date="2024-02" db="EMBL/GenBank/DDBJ databases">
        <title>A draft genome for the cacao thread blight pathogen Marasmius crinis-equi.</title>
        <authorList>
            <person name="Cohen S.P."/>
            <person name="Baruah I.K."/>
            <person name="Amoako-Attah I."/>
            <person name="Bukari Y."/>
            <person name="Meinhardt L.W."/>
            <person name="Bailey B.A."/>
        </authorList>
    </citation>
    <scope>NUCLEOTIDE SEQUENCE [LARGE SCALE GENOMIC DNA]</scope>
    <source>
        <strain evidence="2 3">GH-76</strain>
    </source>
</reference>
<gene>
    <name evidence="2" type="ORF">V5O48_005982</name>
</gene>
<protein>
    <submittedName>
        <fullName evidence="2">Uncharacterized protein</fullName>
    </submittedName>
</protein>
<keyword evidence="3" id="KW-1185">Reference proteome</keyword>
<evidence type="ECO:0000256" key="1">
    <source>
        <dbReference type="SAM" id="MobiDB-lite"/>
    </source>
</evidence>
<dbReference type="EMBL" id="JBAHYK010000256">
    <property type="protein sequence ID" value="KAL0575982.1"/>
    <property type="molecule type" value="Genomic_DNA"/>
</dbReference>
<organism evidence="2 3">
    <name type="scientific">Marasmius crinis-equi</name>
    <dbReference type="NCBI Taxonomy" id="585013"/>
    <lineage>
        <taxon>Eukaryota</taxon>
        <taxon>Fungi</taxon>
        <taxon>Dikarya</taxon>
        <taxon>Basidiomycota</taxon>
        <taxon>Agaricomycotina</taxon>
        <taxon>Agaricomycetes</taxon>
        <taxon>Agaricomycetidae</taxon>
        <taxon>Agaricales</taxon>
        <taxon>Marasmiineae</taxon>
        <taxon>Marasmiaceae</taxon>
        <taxon>Marasmius</taxon>
    </lineage>
</organism>
<comment type="caution">
    <text evidence="2">The sequence shown here is derived from an EMBL/GenBank/DDBJ whole genome shotgun (WGS) entry which is preliminary data.</text>
</comment>
<name>A0ABR3FKY2_9AGAR</name>
<proteinExistence type="predicted"/>